<dbReference type="RefSeq" id="WP_341986039.1">
    <property type="nucleotide sequence ID" value="NZ_JBBYAF010000056.1"/>
</dbReference>
<gene>
    <name evidence="1" type="ORF">AAEO50_19595</name>
</gene>
<comment type="caution">
    <text evidence="1">The sequence shown here is derived from an EMBL/GenBank/DDBJ whole genome shotgun (WGS) entry which is preliminary data.</text>
</comment>
<evidence type="ECO:0000313" key="1">
    <source>
        <dbReference type="EMBL" id="MEL3974499.1"/>
    </source>
</evidence>
<evidence type="ECO:0000313" key="2">
    <source>
        <dbReference type="Proteomes" id="UP001389717"/>
    </source>
</evidence>
<proteinExistence type="predicted"/>
<accession>A0ABU9KEF5</accession>
<dbReference type="Proteomes" id="UP001389717">
    <property type="component" value="Unassembled WGS sequence"/>
</dbReference>
<dbReference type="InterPro" id="IPR026838">
    <property type="entry name" value="YheC/D"/>
</dbReference>
<dbReference type="EMBL" id="JBBYAF010000056">
    <property type="protein sequence ID" value="MEL3974499.1"/>
    <property type="molecule type" value="Genomic_DNA"/>
</dbReference>
<sequence length="349" mass="40185">MIRIGMLHHRKHPDSVIKAYAYAAVAMAEGTEMIYFSPGGINLKTKTISGFEYKDGEWVEGTFPFPHVIYNTGSPEKLAKSNDVIQELKKNIPFTTHSIGNKMSVYRRLKEAGEFTQYLIPSEVVRGTNHFFSFLDAYRKIVFKPVNGRKGQSIILIERVGNDFRLLINTDDRLYSYDELKEFVSTHIGEEDFLVQPYINCRTKDGSVFDFRLHVQKNGEGKWVITSIYPRIGAPGTIVSNINSGGSMNYLVPFLKQEYGDDYFNIKGYLEKFSLLLARHMDKLQKDRYSETIDELGIDVALDDLGKIWIYEVNWRPGCPPTFYLEMDVVKNTIQYCIYLAKKNSRIKK</sequence>
<dbReference type="SUPFAM" id="SSF56059">
    <property type="entry name" value="Glutathione synthetase ATP-binding domain-like"/>
    <property type="match status" value="1"/>
</dbReference>
<protein>
    <submittedName>
        <fullName evidence="1">YheC/YheD family protein</fullName>
    </submittedName>
</protein>
<keyword evidence="2" id="KW-1185">Reference proteome</keyword>
<dbReference type="Gene3D" id="3.30.470.20">
    <property type="entry name" value="ATP-grasp fold, B domain"/>
    <property type="match status" value="1"/>
</dbReference>
<reference evidence="1 2" key="1">
    <citation type="submission" date="2024-04" db="EMBL/GenBank/DDBJ databases">
        <title>Bacillus oryzaecorticis sp. nov., a moderately halophilic bacterium isolated from rice husks.</title>
        <authorList>
            <person name="Zhu H.-S."/>
        </authorList>
    </citation>
    <scope>NUCLEOTIDE SEQUENCE [LARGE SCALE GENOMIC DNA]</scope>
    <source>
        <strain evidence="1 2">ZC255</strain>
    </source>
</reference>
<dbReference type="Pfam" id="PF14398">
    <property type="entry name" value="ATPgrasp_YheCD"/>
    <property type="match status" value="1"/>
</dbReference>
<name>A0ABU9KEF5_9BACI</name>
<organism evidence="1 2">
    <name type="scientific">Rossellomorea oryzaecorticis</name>
    <dbReference type="NCBI Taxonomy" id="1396505"/>
    <lineage>
        <taxon>Bacteria</taxon>
        <taxon>Bacillati</taxon>
        <taxon>Bacillota</taxon>
        <taxon>Bacilli</taxon>
        <taxon>Bacillales</taxon>
        <taxon>Bacillaceae</taxon>
        <taxon>Rossellomorea</taxon>
    </lineage>
</organism>